<dbReference type="Gene3D" id="2.40.30.170">
    <property type="match status" value="1"/>
</dbReference>
<reference evidence="5 8" key="2">
    <citation type="submission" date="2019-11" db="EMBL/GenBank/DDBJ databases">
        <title>Green- and brown-colored morphotypes of Chlorobia in the stratified aquatic ecosystems of Kandalaksha Gulf (White Sea): A model for study of the accessory genome evolution.</title>
        <authorList>
            <person name="Grouzdev D.S."/>
        </authorList>
    </citation>
    <scope>NUCLEOTIDE SEQUENCE [LARGE SCALE GENOMIC DNA]</scope>
    <source>
        <strain evidence="5 8">ZM</strain>
    </source>
</reference>
<dbReference type="PANTHER" id="PTHR30469:SF33">
    <property type="entry name" value="SLR1207 PROTEIN"/>
    <property type="match status" value="1"/>
</dbReference>
<gene>
    <name evidence="6" type="ORF">EKD02_07830</name>
    <name evidence="5" type="ORF">GJ685_06440</name>
</gene>
<evidence type="ECO:0000313" key="6">
    <source>
        <dbReference type="EMBL" id="RTY36841.1"/>
    </source>
</evidence>
<dbReference type="EMBL" id="WUBZ01000018">
    <property type="protein sequence ID" value="MWV54702.1"/>
    <property type="molecule type" value="Genomic_DNA"/>
</dbReference>
<dbReference type="Proteomes" id="UP000279908">
    <property type="component" value="Unassembled WGS sequence"/>
</dbReference>
<dbReference type="InterPro" id="IPR006143">
    <property type="entry name" value="RND_pump_MFP"/>
</dbReference>
<keyword evidence="2" id="KW-0472">Membrane</keyword>
<accession>A0A3S0L093</accession>
<evidence type="ECO:0000256" key="1">
    <source>
        <dbReference type="ARBA" id="ARBA00009477"/>
    </source>
</evidence>
<name>A0A3S0L093_CHLPH</name>
<dbReference type="GO" id="GO:0015562">
    <property type="term" value="F:efflux transmembrane transporter activity"/>
    <property type="evidence" value="ECO:0007669"/>
    <property type="project" value="TreeGrafter"/>
</dbReference>
<dbReference type="RefSeq" id="WP_126384878.1">
    <property type="nucleotide sequence ID" value="NZ_RXYK01000012.1"/>
</dbReference>
<feature type="transmembrane region" description="Helical" evidence="2">
    <location>
        <begin position="12"/>
        <end position="33"/>
    </location>
</feature>
<evidence type="ECO:0000259" key="4">
    <source>
        <dbReference type="Pfam" id="PF25990"/>
    </source>
</evidence>
<dbReference type="Gene3D" id="2.40.50.100">
    <property type="match status" value="1"/>
</dbReference>
<evidence type="ECO:0000313" key="8">
    <source>
        <dbReference type="Proteomes" id="UP000489351"/>
    </source>
</evidence>
<dbReference type="AlphaFoldDB" id="A0A3S0L093"/>
<dbReference type="Pfam" id="PF25917">
    <property type="entry name" value="BSH_RND"/>
    <property type="match status" value="1"/>
</dbReference>
<evidence type="ECO:0000313" key="5">
    <source>
        <dbReference type="EMBL" id="MWV54702.1"/>
    </source>
</evidence>
<dbReference type="Pfam" id="PF25990">
    <property type="entry name" value="Beta-barrel_YknX"/>
    <property type="match status" value="1"/>
</dbReference>
<evidence type="ECO:0000259" key="3">
    <source>
        <dbReference type="Pfam" id="PF25917"/>
    </source>
</evidence>
<reference evidence="6 7" key="1">
    <citation type="submission" date="2018-12" db="EMBL/GenBank/DDBJ databases">
        <authorList>
            <person name="Lunina O.N."/>
            <person name="Grouzdev D.S."/>
            <person name="Gorlenko V.M."/>
            <person name="Savvichev A.S."/>
        </authorList>
    </citation>
    <scope>NUCLEOTIDE SEQUENCE [LARGE SCALE GENOMIC DNA]</scope>
    <source>
        <strain evidence="6 7">BrKhr-17</strain>
    </source>
</reference>
<dbReference type="InterPro" id="IPR058636">
    <property type="entry name" value="Beta-barrel_YknX"/>
</dbReference>
<feature type="domain" description="YknX-like beta-barrel" evidence="4">
    <location>
        <begin position="229"/>
        <end position="309"/>
    </location>
</feature>
<dbReference type="Gene3D" id="2.40.420.20">
    <property type="match status" value="1"/>
</dbReference>
<dbReference type="SUPFAM" id="SSF111369">
    <property type="entry name" value="HlyD-like secretion proteins"/>
    <property type="match status" value="1"/>
</dbReference>
<proteinExistence type="inferred from homology"/>
<keyword evidence="8" id="KW-1185">Reference proteome</keyword>
<evidence type="ECO:0000313" key="7">
    <source>
        <dbReference type="Proteomes" id="UP000279908"/>
    </source>
</evidence>
<keyword evidence="2" id="KW-0812">Transmembrane</keyword>
<feature type="domain" description="Multidrug resistance protein MdtA-like barrel-sandwich hybrid" evidence="3">
    <location>
        <begin position="66"/>
        <end position="210"/>
    </location>
</feature>
<dbReference type="PANTHER" id="PTHR30469">
    <property type="entry name" value="MULTIDRUG RESISTANCE PROTEIN MDTA"/>
    <property type="match status" value="1"/>
</dbReference>
<dbReference type="Proteomes" id="UP000489351">
    <property type="component" value="Unassembled WGS sequence"/>
</dbReference>
<keyword evidence="2" id="KW-1133">Transmembrane helix</keyword>
<dbReference type="InterPro" id="IPR058625">
    <property type="entry name" value="MdtA-like_BSH"/>
</dbReference>
<dbReference type="GO" id="GO:1990281">
    <property type="term" value="C:efflux pump complex"/>
    <property type="evidence" value="ECO:0007669"/>
    <property type="project" value="TreeGrafter"/>
</dbReference>
<evidence type="ECO:0000256" key="2">
    <source>
        <dbReference type="SAM" id="Phobius"/>
    </source>
</evidence>
<protein>
    <submittedName>
        <fullName evidence="6">Efflux RND transporter periplasmic adaptor subunit</fullName>
    </submittedName>
</protein>
<dbReference type="NCBIfam" id="TIGR01730">
    <property type="entry name" value="RND_mfp"/>
    <property type="match status" value="1"/>
</dbReference>
<dbReference type="EMBL" id="RXYK01000012">
    <property type="protein sequence ID" value="RTY36841.1"/>
    <property type="molecule type" value="Genomic_DNA"/>
</dbReference>
<comment type="similarity">
    <text evidence="1">Belongs to the membrane fusion protein (MFP) (TC 8.A.1) family.</text>
</comment>
<organism evidence="6 7">
    <name type="scientific">Chlorobium phaeovibrioides</name>
    <dbReference type="NCBI Taxonomy" id="1094"/>
    <lineage>
        <taxon>Bacteria</taxon>
        <taxon>Pseudomonadati</taxon>
        <taxon>Chlorobiota</taxon>
        <taxon>Chlorobiia</taxon>
        <taxon>Chlorobiales</taxon>
        <taxon>Chlorobiaceae</taxon>
        <taxon>Chlorobium/Pelodictyon group</taxon>
        <taxon>Chlorobium</taxon>
    </lineage>
</organism>
<comment type="caution">
    <text evidence="6">The sequence shown here is derived from an EMBL/GenBank/DDBJ whole genome shotgun (WGS) entry which is preliminary data.</text>
</comment>
<sequence>MAKKKNTAKTKRYLTIATGAAAAVVLLASLFIFREKPIEVTVEPATRKEIVHIVTATGKIQPETDVAISPDVSGEIIELPVKEGQSVEKGTLLFKIQPDVYFNQVEQSQAQLNQARSQSLEARSRQFKANDDFRKAELLYEEKLISETDYLASKTNADAARAAYQSSTYAIAQNKSLLEQNQDRLKKTVVRAPITGSIISLTSKLGERVVGTGQFPGTEVMRLANLDSMQVEVEVNENDIVNVHTGNPVSVTVDAYGSRIFSGRVHEIANSAISTAAGTQEEATNFSVKIRIFNHQRLLKPGMSATADIETERVNNALAVPIQSLTLRTTSAKKQQADAAEESRQGVFVIRSAKAHFVPVETGTTDNTHIIVTTGLKEGEEVVSGSYTAISTQLQDGMKVTLKE</sequence>